<dbReference type="Pfam" id="PF10270">
    <property type="entry name" value="MMgT"/>
    <property type="match status" value="1"/>
</dbReference>
<protein>
    <recommendedName>
        <fullName evidence="11">Membrane magnesium transporter</fullName>
    </recommendedName>
</protein>
<sequence>MGLGFVVGIVAVAILAHAAYSTIQYRGLLKITEEEFSGPPMNVVVELLLGLVLCMWAALTVPGKFLSIKPDTDENRCLYALLIMVKHSNFCRNNFNGFFARQLGLHDLQPPWKSIFIRNGYEAENLRWFPIKLKNLHEADSGRALF</sequence>
<evidence type="ECO:0000256" key="1">
    <source>
        <dbReference type="ARBA" id="ARBA00004477"/>
    </source>
</evidence>
<dbReference type="PANTHER" id="PTHR21181">
    <property type="match status" value="1"/>
</dbReference>
<keyword evidence="6 8" id="KW-1133">Transmembrane helix</keyword>
<reference evidence="9 10" key="1">
    <citation type="submission" date="2021-02" db="EMBL/GenBank/DDBJ databases">
        <title>Plant Genome Project.</title>
        <authorList>
            <person name="Zhang R.-G."/>
        </authorList>
    </citation>
    <scope>NUCLEOTIDE SEQUENCE [LARGE SCALE GENOMIC DNA]</scope>
    <source>
        <tissue evidence="9">Leaves</tissue>
    </source>
</reference>
<accession>A0ABQ8HAN0</accession>
<name>A0ABQ8HAN0_9ROSI</name>
<evidence type="ECO:0000256" key="5">
    <source>
        <dbReference type="ARBA" id="ARBA00022824"/>
    </source>
</evidence>
<evidence type="ECO:0000256" key="2">
    <source>
        <dbReference type="ARBA" id="ARBA00006109"/>
    </source>
</evidence>
<comment type="subcellular location">
    <subcellularLocation>
        <location evidence="1">Endoplasmic reticulum membrane</location>
        <topology evidence="1">Multi-pass membrane protein</topology>
    </subcellularLocation>
</comment>
<dbReference type="PANTHER" id="PTHR21181:SF7">
    <property type="entry name" value="ER MEMBRANE PROTEIN COMPLEX SUBUNIT 5"/>
    <property type="match status" value="1"/>
</dbReference>
<dbReference type="EMBL" id="JAFEMO010000012">
    <property type="protein sequence ID" value="KAH7553553.1"/>
    <property type="molecule type" value="Genomic_DNA"/>
</dbReference>
<evidence type="ECO:0000256" key="7">
    <source>
        <dbReference type="ARBA" id="ARBA00023136"/>
    </source>
</evidence>
<dbReference type="InterPro" id="IPR018937">
    <property type="entry name" value="MMgT"/>
</dbReference>
<dbReference type="Proteomes" id="UP000827721">
    <property type="component" value="Unassembled WGS sequence"/>
</dbReference>
<comment type="caution">
    <text evidence="9">The sequence shown here is derived from an EMBL/GenBank/DDBJ whole genome shotgun (WGS) entry which is preliminary data.</text>
</comment>
<keyword evidence="5" id="KW-0256">Endoplasmic reticulum</keyword>
<gene>
    <name evidence="9" type="ORF">JRO89_XS12G0025700</name>
</gene>
<evidence type="ECO:0000256" key="3">
    <source>
        <dbReference type="ARBA" id="ARBA00011276"/>
    </source>
</evidence>
<evidence type="ECO:0000256" key="6">
    <source>
        <dbReference type="ARBA" id="ARBA00022989"/>
    </source>
</evidence>
<evidence type="ECO:0000313" key="10">
    <source>
        <dbReference type="Proteomes" id="UP000827721"/>
    </source>
</evidence>
<evidence type="ECO:0000256" key="8">
    <source>
        <dbReference type="SAM" id="Phobius"/>
    </source>
</evidence>
<keyword evidence="10" id="KW-1185">Reference proteome</keyword>
<comment type="subunit">
    <text evidence="3">Component of the ER membrane protein complex (EMC).</text>
</comment>
<keyword evidence="7 8" id="KW-0472">Membrane</keyword>
<keyword evidence="4 8" id="KW-0812">Transmembrane</keyword>
<comment type="similarity">
    <text evidence="2">Belongs to the membrane magnesium transporter (TC 1.A.67) family.</text>
</comment>
<organism evidence="9 10">
    <name type="scientific">Xanthoceras sorbifolium</name>
    <dbReference type="NCBI Taxonomy" id="99658"/>
    <lineage>
        <taxon>Eukaryota</taxon>
        <taxon>Viridiplantae</taxon>
        <taxon>Streptophyta</taxon>
        <taxon>Embryophyta</taxon>
        <taxon>Tracheophyta</taxon>
        <taxon>Spermatophyta</taxon>
        <taxon>Magnoliopsida</taxon>
        <taxon>eudicotyledons</taxon>
        <taxon>Gunneridae</taxon>
        <taxon>Pentapetalae</taxon>
        <taxon>rosids</taxon>
        <taxon>malvids</taxon>
        <taxon>Sapindales</taxon>
        <taxon>Sapindaceae</taxon>
        <taxon>Xanthoceroideae</taxon>
        <taxon>Xanthoceras</taxon>
    </lineage>
</organism>
<feature type="transmembrane region" description="Helical" evidence="8">
    <location>
        <begin position="42"/>
        <end position="61"/>
    </location>
</feature>
<proteinExistence type="inferred from homology"/>
<evidence type="ECO:0000313" key="9">
    <source>
        <dbReference type="EMBL" id="KAH7553553.1"/>
    </source>
</evidence>
<evidence type="ECO:0000256" key="4">
    <source>
        <dbReference type="ARBA" id="ARBA00022692"/>
    </source>
</evidence>
<evidence type="ECO:0008006" key="11">
    <source>
        <dbReference type="Google" id="ProtNLM"/>
    </source>
</evidence>